<protein>
    <submittedName>
        <fullName evidence="2">Uncharacterized protein</fullName>
    </submittedName>
</protein>
<dbReference type="OrthoDB" id="118744at2"/>
<reference evidence="2 3" key="1">
    <citation type="submission" date="2018-08" db="EMBL/GenBank/DDBJ databases">
        <title>Whole Genome Sequence of the Moderate Halophilic Marine Bacterium Marinobacter litoralis Sw-45.</title>
        <authorList>
            <person name="Musa H."/>
        </authorList>
    </citation>
    <scope>NUCLEOTIDE SEQUENCE [LARGE SCALE GENOMIC DNA]</scope>
    <source>
        <strain evidence="2 3">Sw-45</strain>
    </source>
</reference>
<keyword evidence="1" id="KW-0472">Membrane</keyword>
<comment type="caution">
    <text evidence="2">The sequence shown here is derived from an EMBL/GenBank/DDBJ whole genome shotgun (WGS) entry which is preliminary data.</text>
</comment>
<feature type="transmembrane region" description="Helical" evidence="1">
    <location>
        <begin position="12"/>
        <end position="34"/>
    </location>
</feature>
<keyword evidence="1" id="KW-0812">Transmembrane</keyword>
<feature type="transmembrane region" description="Helical" evidence="1">
    <location>
        <begin position="46"/>
        <end position="62"/>
    </location>
</feature>
<feature type="transmembrane region" description="Helical" evidence="1">
    <location>
        <begin position="74"/>
        <end position="94"/>
    </location>
</feature>
<dbReference type="AlphaFoldDB" id="A0A3M2RHB3"/>
<evidence type="ECO:0000313" key="3">
    <source>
        <dbReference type="Proteomes" id="UP000265903"/>
    </source>
</evidence>
<feature type="transmembrane region" description="Helical" evidence="1">
    <location>
        <begin position="100"/>
        <end position="120"/>
    </location>
</feature>
<dbReference type="EMBL" id="QMDL01000002">
    <property type="protein sequence ID" value="RMJ04632.1"/>
    <property type="molecule type" value="Genomic_DNA"/>
</dbReference>
<name>A0A3M2RHB3_9GAMM</name>
<dbReference type="Proteomes" id="UP000265903">
    <property type="component" value="Unassembled WGS sequence"/>
</dbReference>
<sequence length="128" mass="14411">MQDAQRTKYLSVALYVFGAIFIVGVPAMMMVIWPSGWSWEPAQPEYEQMIMGMYITLGVFLIRAAKAPMEHASLIWFTIWSSVVHAGIMLVQALMDEAEYANLLGDIPALFLVAFVLFYLMPKRSGAQ</sequence>
<keyword evidence="1" id="KW-1133">Transmembrane helix</keyword>
<proteinExistence type="predicted"/>
<evidence type="ECO:0000313" key="2">
    <source>
        <dbReference type="EMBL" id="RMJ04632.1"/>
    </source>
</evidence>
<evidence type="ECO:0000256" key="1">
    <source>
        <dbReference type="SAM" id="Phobius"/>
    </source>
</evidence>
<organism evidence="2 3">
    <name type="scientific">Marinobacter litoralis</name>
    <dbReference type="NCBI Taxonomy" id="187981"/>
    <lineage>
        <taxon>Bacteria</taxon>
        <taxon>Pseudomonadati</taxon>
        <taxon>Pseudomonadota</taxon>
        <taxon>Gammaproteobacteria</taxon>
        <taxon>Pseudomonadales</taxon>
        <taxon>Marinobacteraceae</taxon>
        <taxon>Marinobacter</taxon>
    </lineage>
</organism>
<dbReference type="RefSeq" id="WP_114334687.1">
    <property type="nucleotide sequence ID" value="NZ_QMDL01000002.1"/>
</dbReference>
<accession>A0A3M2RHB3</accession>
<dbReference type="InterPro" id="IPR046572">
    <property type="entry name" value="DUF6632"/>
</dbReference>
<gene>
    <name evidence="2" type="ORF">DOQ08_01955</name>
</gene>
<keyword evidence="3" id="KW-1185">Reference proteome</keyword>
<dbReference type="Pfam" id="PF20337">
    <property type="entry name" value="DUF6632"/>
    <property type="match status" value="1"/>
</dbReference>